<organism evidence="1">
    <name type="scientific">Ananas comosus var. bracteatus</name>
    <name type="common">red pineapple</name>
    <dbReference type="NCBI Taxonomy" id="296719"/>
    <lineage>
        <taxon>Eukaryota</taxon>
        <taxon>Viridiplantae</taxon>
        <taxon>Streptophyta</taxon>
        <taxon>Embryophyta</taxon>
        <taxon>Tracheophyta</taxon>
        <taxon>Spermatophyta</taxon>
        <taxon>Magnoliopsida</taxon>
        <taxon>Liliopsida</taxon>
        <taxon>Poales</taxon>
        <taxon>Bromeliaceae</taxon>
        <taxon>Bromelioideae</taxon>
        <taxon>Ananas</taxon>
    </lineage>
</organism>
<protein>
    <submittedName>
        <fullName evidence="1">Uncharacterized protein</fullName>
    </submittedName>
</protein>
<accession>A0A6V7P572</accession>
<evidence type="ECO:0000313" key="1">
    <source>
        <dbReference type="EMBL" id="CAD1825950.1"/>
    </source>
</evidence>
<gene>
    <name evidence="1" type="ORF">CB5_LOCUS9161</name>
</gene>
<sequence>MWLNRLAPFPSSQNVSKFRSLTNASPPLLFFFMVSNFTDSDCKFLHFLIILLGKNNTFMSTIWQKESLYKFRVAIETIPPNQVLMLPHYMLSDAVASDQILHIISCIIVYAKFIRDGDEKYFGRSLAMY</sequence>
<proteinExistence type="predicted"/>
<name>A0A6V7P572_ANACO</name>
<dbReference type="EMBL" id="LR862145">
    <property type="protein sequence ID" value="CAD1825950.1"/>
    <property type="molecule type" value="Genomic_DNA"/>
</dbReference>
<dbReference type="AlphaFoldDB" id="A0A6V7P572"/>
<reference evidence="1" key="1">
    <citation type="submission" date="2020-07" db="EMBL/GenBank/DDBJ databases">
        <authorList>
            <person name="Lin J."/>
        </authorList>
    </citation>
    <scope>NUCLEOTIDE SEQUENCE</scope>
</reference>